<dbReference type="RefSeq" id="WP_131147131.1">
    <property type="nucleotide sequence ID" value="NZ_BMWV01000012.1"/>
</dbReference>
<dbReference type="Pfam" id="PF00534">
    <property type="entry name" value="Glycos_transf_1"/>
    <property type="match status" value="1"/>
</dbReference>
<feature type="domain" description="Glycosyl transferase family 1" evidence="1">
    <location>
        <begin position="209"/>
        <end position="368"/>
    </location>
</feature>
<dbReference type="Gene3D" id="3.40.50.2000">
    <property type="entry name" value="Glycogen Phosphorylase B"/>
    <property type="match status" value="2"/>
</dbReference>
<dbReference type="SUPFAM" id="SSF53756">
    <property type="entry name" value="UDP-Glycosyltransferase/glycogen phosphorylase"/>
    <property type="match status" value="1"/>
</dbReference>
<evidence type="ECO:0000313" key="3">
    <source>
        <dbReference type="EMBL" id="QBI03023.1"/>
    </source>
</evidence>
<reference evidence="3 4" key="1">
    <citation type="submission" date="2019-02" db="EMBL/GenBank/DDBJ databases">
        <title>Draft Genome Sequences of Six Type Strains of the Genus Massilia.</title>
        <authorList>
            <person name="Miess H."/>
            <person name="Frediansyhah A."/>
            <person name="Gross H."/>
        </authorList>
    </citation>
    <scope>NUCLEOTIDE SEQUENCE [LARGE SCALE GENOMIC DNA]</scope>
    <source>
        <strain evidence="3 4">DSM 17472</strain>
    </source>
</reference>
<dbReference type="Pfam" id="PF13439">
    <property type="entry name" value="Glyco_transf_4"/>
    <property type="match status" value="1"/>
</dbReference>
<evidence type="ECO:0000313" key="4">
    <source>
        <dbReference type="Proteomes" id="UP000292307"/>
    </source>
</evidence>
<evidence type="ECO:0000259" key="1">
    <source>
        <dbReference type="Pfam" id="PF00534"/>
    </source>
</evidence>
<dbReference type="InterPro" id="IPR028098">
    <property type="entry name" value="Glyco_trans_4-like_N"/>
</dbReference>
<dbReference type="EMBL" id="CP036401">
    <property type="protein sequence ID" value="QBI03023.1"/>
    <property type="molecule type" value="Genomic_DNA"/>
</dbReference>
<dbReference type="PANTHER" id="PTHR12526:SF600">
    <property type="entry name" value="GLYCOSYL TRANSFERASE GROUP 1"/>
    <property type="match status" value="1"/>
</dbReference>
<name>A0ABX5RZ35_9BURK</name>
<accession>A0ABX5RZ35</accession>
<keyword evidence="4" id="KW-1185">Reference proteome</keyword>
<dbReference type="PANTHER" id="PTHR12526">
    <property type="entry name" value="GLYCOSYLTRANSFERASE"/>
    <property type="match status" value="1"/>
</dbReference>
<protein>
    <submittedName>
        <fullName evidence="3">Glycosyltransferase</fullName>
    </submittedName>
</protein>
<gene>
    <name evidence="3" type="ORF">EYF70_20910</name>
</gene>
<dbReference type="Proteomes" id="UP000292307">
    <property type="component" value="Chromosome"/>
</dbReference>
<organism evidence="3 4">
    <name type="scientific">Pseudoduganella albidiflava</name>
    <dbReference type="NCBI Taxonomy" id="321983"/>
    <lineage>
        <taxon>Bacteria</taxon>
        <taxon>Pseudomonadati</taxon>
        <taxon>Pseudomonadota</taxon>
        <taxon>Betaproteobacteria</taxon>
        <taxon>Burkholderiales</taxon>
        <taxon>Oxalobacteraceae</taxon>
        <taxon>Telluria group</taxon>
        <taxon>Pseudoduganella</taxon>
    </lineage>
</organism>
<feature type="domain" description="Glycosyltransferase subfamily 4-like N-terminal" evidence="2">
    <location>
        <begin position="28"/>
        <end position="197"/>
    </location>
</feature>
<proteinExistence type="predicted"/>
<evidence type="ECO:0000259" key="2">
    <source>
        <dbReference type="Pfam" id="PF13439"/>
    </source>
</evidence>
<sequence length="400" mass="43384">MSKPSSLKLLVLAPELLPTHRADVATLFGKYLPRHGITCDLIGRSDGKPAPAPQGYASMHRVSGAGGRLRSELRFVGTCVRKVLGARRGEYAALQVRDMVTVGLLTMLAAKLRGLPFVYWMSFPMCEARIVRAREQAGLRARIVLAKGMIEHWLLYRLVLPAARHVFVQSDTMAEMVQGKGVPASKITAVPMGVDTELLAAPDTAPPVRGNAPQIAYLGTLDRLRRLDELIDALQLVRRRHPTATLLLIGGGEPADAASLVAHATKLGLQDAVKITGWLPSGDAWQLLRGADVAVSYIPRGLVYDVSSPTKILEYLALGMPNVGNDIPDQAWVLRNSDAGWLTRTTVEALAEALCEVLDDPEYARARAAKGPAFIENTRSYRVLAQQLAARYHGQLGVQG</sequence>
<dbReference type="InterPro" id="IPR001296">
    <property type="entry name" value="Glyco_trans_1"/>
</dbReference>